<feature type="region of interest" description="Disordered" evidence="6">
    <location>
        <begin position="1027"/>
        <end position="1099"/>
    </location>
</feature>
<dbReference type="EMBL" id="KZ825068">
    <property type="protein sequence ID" value="RAH55496.1"/>
    <property type="molecule type" value="Genomic_DNA"/>
</dbReference>
<feature type="compositionally biased region" description="Low complexity" evidence="6">
    <location>
        <begin position="1387"/>
        <end position="1410"/>
    </location>
</feature>
<feature type="region of interest" description="Disordered" evidence="6">
    <location>
        <begin position="447"/>
        <end position="504"/>
    </location>
</feature>
<keyword evidence="3" id="KW-0963">Cytoplasm</keyword>
<feature type="compositionally biased region" description="Low complexity" evidence="6">
    <location>
        <begin position="230"/>
        <end position="241"/>
    </location>
</feature>
<keyword evidence="5" id="KW-0677">Repeat</keyword>
<feature type="compositionally biased region" description="Low complexity" evidence="6">
    <location>
        <begin position="419"/>
        <end position="434"/>
    </location>
</feature>
<feature type="region of interest" description="Disordered" evidence="6">
    <location>
        <begin position="1387"/>
        <end position="1415"/>
    </location>
</feature>
<feature type="compositionally biased region" description="Polar residues" evidence="6">
    <location>
        <begin position="268"/>
        <end position="277"/>
    </location>
</feature>
<evidence type="ECO:0000256" key="6">
    <source>
        <dbReference type="SAM" id="MobiDB-lite"/>
    </source>
</evidence>
<keyword evidence="9" id="KW-1185">Reference proteome</keyword>
<dbReference type="Pfam" id="PF24106">
    <property type="entry name" value="Beta-prop_EDC4L"/>
    <property type="match status" value="1"/>
</dbReference>
<evidence type="ECO:0000259" key="7">
    <source>
        <dbReference type="Pfam" id="PF24106"/>
    </source>
</evidence>
<dbReference type="InterPro" id="IPR055393">
    <property type="entry name" value="Beta-prop_EDC4L"/>
</dbReference>
<proteinExistence type="inferred from homology"/>
<dbReference type="PANTHER" id="PTHR15598:SF5">
    <property type="entry name" value="ENHANCER OF MRNA-DECAPPING PROTEIN 4"/>
    <property type="match status" value="1"/>
</dbReference>
<feature type="compositionally biased region" description="Low complexity" evidence="6">
    <location>
        <begin position="149"/>
        <end position="164"/>
    </location>
</feature>
<feature type="compositionally biased region" description="Low complexity" evidence="6">
    <location>
        <begin position="31"/>
        <end position="61"/>
    </location>
</feature>
<evidence type="ECO:0000313" key="8">
    <source>
        <dbReference type="EMBL" id="RAH55496.1"/>
    </source>
</evidence>
<gene>
    <name evidence="8" type="ORF">BO85DRAFT_401490</name>
</gene>
<reference evidence="8 9" key="1">
    <citation type="submission" date="2018-02" db="EMBL/GenBank/DDBJ databases">
        <title>The genomes of Aspergillus section Nigri reveals drivers in fungal speciation.</title>
        <authorList>
            <consortium name="DOE Joint Genome Institute"/>
            <person name="Vesth T.C."/>
            <person name="Nybo J."/>
            <person name="Theobald S."/>
            <person name="Brandl J."/>
            <person name="Frisvad J.C."/>
            <person name="Nielsen K.F."/>
            <person name="Lyhne E.K."/>
            <person name="Kogle M.E."/>
            <person name="Kuo A."/>
            <person name="Riley R."/>
            <person name="Clum A."/>
            <person name="Nolan M."/>
            <person name="Lipzen A."/>
            <person name="Salamov A."/>
            <person name="Henrissat B."/>
            <person name="Wiebenga A."/>
            <person name="De vries R.P."/>
            <person name="Grigoriev I.V."/>
            <person name="Mortensen U.H."/>
            <person name="Andersen M.R."/>
            <person name="Baker S.E."/>
        </authorList>
    </citation>
    <scope>NUCLEOTIDE SEQUENCE [LARGE SCALE GENOMIC DNA]</scope>
    <source>
        <strain evidence="8 9">CBS 112811</strain>
    </source>
</reference>
<dbReference type="GO" id="GO:0000932">
    <property type="term" value="C:P-body"/>
    <property type="evidence" value="ECO:0007669"/>
    <property type="project" value="UniProtKB-SubCell"/>
</dbReference>
<dbReference type="FunFam" id="2.130.10.10:FF:000817">
    <property type="entry name" value="WGS project CABT00000000 data, contig 2.15"/>
    <property type="match status" value="1"/>
</dbReference>
<comment type="similarity">
    <text evidence="2">Belongs to the WD repeat EDC4 family.</text>
</comment>
<dbReference type="InterPro" id="IPR044938">
    <property type="entry name" value="EDC4_C_sf"/>
</dbReference>
<dbReference type="GeneID" id="37160563"/>
<dbReference type="InterPro" id="IPR015943">
    <property type="entry name" value="WD40/YVTN_repeat-like_dom_sf"/>
</dbReference>
<dbReference type="PANTHER" id="PTHR15598">
    <property type="entry name" value="ENHANCER OF MRNA-DECAPPING PROTEIN 4"/>
    <property type="match status" value="1"/>
</dbReference>
<feature type="compositionally biased region" description="Polar residues" evidence="6">
    <location>
        <begin position="78"/>
        <end position="88"/>
    </location>
</feature>
<evidence type="ECO:0000256" key="5">
    <source>
        <dbReference type="ARBA" id="ARBA00022737"/>
    </source>
</evidence>
<feature type="compositionally biased region" description="Low complexity" evidence="6">
    <location>
        <begin position="1125"/>
        <end position="1143"/>
    </location>
</feature>
<organism evidence="8 9">
    <name type="scientific">Aspergillus piperis CBS 112811</name>
    <dbReference type="NCBI Taxonomy" id="1448313"/>
    <lineage>
        <taxon>Eukaryota</taxon>
        <taxon>Fungi</taxon>
        <taxon>Dikarya</taxon>
        <taxon>Ascomycota</taxon>
        <taxon>Pezizomycotina</taxon>
        <taxon>Eurotiomycetes</taxon>
        <taxon>Eurotiomycetidae</taxon>
        <taxon>Eurotiales</taxon>
        <taxon>Aspergillaceae</taxon>
        <taxon>Aspergillus</taxon>
        <taxon>Aspergillus subgen. Circumdati</taxon>
    </lineage>
</organism>
<dbReference type="InterPro" id="IPR036322">
    <property type="entry name" value="WD40_repeat_dom_sf"/>
</dbReference>
<dbReference type="Gene3D" id="1.10.220.100">
    <property type="entry name" value="conserved c-terminal region of ge- 1"/>
    <property type="match status" value="1"/>
</dbReference>
<dbReference type="GO" id="GO:0031087">
    <property type="term" value="P:deadenylation-independent decapping of nuclear-transcribed mRNA"/>
    <property type="evidence" value="ECO:0007669"/>
    <property type="project" value="InterPro"/>
</dbReference>
<feature type="region of interest" description="Disordered" evidence="6">
    <location>
        <begin position="1114"/>
        <end position="1143"/>
    </location>
</feature>
<feature type="compositionally biased region" description="Basic and acidic residues" evidence="6">
    <location>
        <begin position="447"/>
        <end position="457"/>
    </location>
</feature>
<feature type="region of interest" description="Disordered" evidence="6">
    <location>
        <begin position="1"/>
        <end position="394"/>
    </location>
</feature>
<dbReference type="RefSeq" id="XP_025513418.1">
    <property type="nucleotide sequence ID" value="XM_025657161.1"/>
</dbReference>
<feature type="domain" description="EDC4-like protein pdc1 beta-propeller" evidence="7">
    <location>
        <begin position="535"/>
        <end position="873"/>
    </location>
</feature>
<dbReference type="Proteomes" id="UP000249526">
    <property type="component" value="Unassembled WGS sequence"/>
</dbReference>
<evidence type="ECO:0000256" key="2">
    <source>
        <dbReference type="ARBA" id="ARBA00009639"/>
    </source>
</evidence>
<feature type="compositionally biased region" description="Basic and acidic residues" evidence="6">
    <location>
        <begin position="303"/>
        <end position="318"/>
    </location>
</feature>
<keyword evidence="4" id="KW-0853">WD repeat</keyword>
<evidence type="ECO:0000256" key="1">
    <source>
        <dbReference type="ARBA" id="ARBA00004201"/>
    </source>
</evidence>
<accession>A0A8G1QW54</accession>
<evidence type="ECO:0000313" key="9">
    <source>
        <dbReference type="Proteomes" id="UP000249526"/>
    </source>
</evidence>
<feature type="compositionally biased region" description="Low complexity" evidence="6">
    <location>
        <begin position="113"/>
        <end position="130"/>
    </location>
</feature>
<evidence type="ECO:0000256" key="3">
    <source>
        <dbReference type="ARBA" id="ARBA00022490"/>
    </source>
</evidence>
<dbReference type="InterPro" id="IPR045152">
    <property type="entry name" value="EDC4-like"/>
</dbReference>
<feature type="region of interest" description="Disordered" evidence="6">
    <location>
        <begin position="412"/>
        <end position="434"/>
    </location>
</feature>
<protein>
    <recommendedName>
        <fullName evidence="7">EDC4-like protein pdc1 beta-propeller domain-containing protein</fullName>
    </recommendedName>
</protein>
<dbReference type="Gene3D" id="2.130.10.10">
    <property type="entry name" value="YVTN repeat-like/Quinoprotein amine dehydrogenase"/>
    <property type="match status" value="1"/>
</dbReference>
<comment type="subcellular location">
    <subcellularLocation>
        <location evidence="1">Cytoplasm</location>
        <location evidence="1">P-body</location>
    </subcellularLocation>
</comment>
<dbReference type="SUPFAM" id="SSF50978">
    <property type="entry name" value="WD40 repeat-like"/>
    <property type="match status" value="1"/>
</dbReference>
<evidence type="ECO:0000256" key="4">
    <source>
        <dbReference type="ARBA" id="ARBA00022574"/>
    </source>
</evidence>
<sequence length="1553" mass="167684">MSTPNDLQALLASIRPRPSPSGTPAHDAPMQQQQQQQQHPGQYQPAYRQQQQQFQPPYDGQSYPHPQHLHHHGYRHPSVSSNIHSPSPVNTPPHHGSDILSPNVSTPRADIYPQQQPQRQPHHQPLPQNPDRAVNLLNLLKFNQPPAAPVQQQKQQQQSPAVMAGIDQPKYPEARAAAPEEASSGHARNISASDLVASLFGQGQSTAPPVRPAGTHPGQLGAAAASPGVAESSSSAAPTAENTQEMLLRLLNRPKPAQDVSEGPVRPVSQSPSTVSPIKSPVPEAELRNILQPSGPVVGESAARPEEPLSGKLDKPSGKESMFTYVNPFEQLAAASPRVKSPQPKSRSESPAVEIMKTKKVSIATKAENAPAPNPVESTEDKRATSPVLAEEQKEAVTQVVDKLVEEISREVDTAASKSAEQQVSQIASAQEESAQAVISSVASHLRETAAEAKEDTEAVNNKTDKEETEGAAPSAAAKETSQSGSGDALADSWESAEDSAEKEEERVVSVHNFPLKPFISIIVKAHTGKLATLRDDGIMDIARLKKDFDQLDRSLTSATSDYIVYALAKNGGMRIIRQDDGSDKQVFRSARDRVFNVAVCTSQAVTGRSTEEQALLGIGVSGAVYWALISRADKDLFELDALESESLIFPPFPASDENTSGGQLKTRAKRSSRHPGFFAIGRGKNIYVVSPQAAMNPSYGVAGPQRVVNTEKFFKERALKISTGKAGKDFMFSDDDTVIASLDKTGRLRFWDIREAISNPAFFTAGPGPAEVRVPLNTFVTGSPTEKSWPTSVLFIDKLRPYVKSMALRYVLVGLKQNHTLQLWDIGLGKAVQELKFPHENESDAICSVAYHPASGIIVVGHPTRNSIYFVHLSAPRYNLQAMSQASFIKRSGEKDSSLPKPESTACMSGIREISFASKGQLRSLDLLPVTKSAGDENGLFELYVMHSRGVTCLNIKKEDLGWTSDNKIIRPVNALEEGLIDIAELQTFPTYVADEPSVNGDSAPTPTKPAVKEIAKKIPELNTEAAAAPAAAGPSTLRTQSPTKLVTRKPDQEQPEPVTTVTSTDKADKKKKKKSAATATPTGEPSVKGKEPAIGTEPITGDFVASIQTPANAEQPNGDAQKASLAPTPVSASAPSAPSGAGLVAVDSAAVLSKHLETLQSAVSSEFSKSLGREVEGLYQRFDEERRSWDAASAAKQDQVLRLVSSTLSDNVEKNLARIVSSNIQTEVVPALSDITTAAVSKQLNTVISQQIGGVVPRELRQALPEAVTRAVQHPDLMRVLSDAVGQKLASQVETEVSKAVHNTVAPAIRNVAAQSAEKVASSMEKQMQAQARQFELQRQNDAAKIDQLTSLVRELSETVSSMATAQTQLQGEVLRLNRALASPVAQPEPVQQQQQQQQPQQPVAPAVTDARTPERVELEEIAELINAGRFEEGSVKWLQSSQQADLFDNLFVRLNPSYLTSLSPIVSLSVGVAVTSSLQTNIMQRLTWLEVVLQTVNPMDPDIRELVPRIMDILSQRLEALYMSVAETSPHDPIIRKIAPLSRRARLLRG</sequence>
<name>A0A8G1QW54_9EURO</name>